<evidence type="ECO:0000256" key="2">
    <source>
        <dbReference type="SAM" id="SignalP"/>
    </source>
</evidence>
<keyword evidence="5" id="KW-1185">Reference proteome</keyword>
<feature type="compositionally biased region" description="Acidic residues" evidence="1">
    <location>
        <begin position="220"/>
        <end position="235"/>
    </location>
</feature>
<dbReference type="Proteomes" id="UP001642484">
    <property type="component" value="Unassembled WGS sequence"/>
</dbReference>
<feature type="domain" description="WH2" evidence="3">
    <location>
        <begin position="297"/>
        <end position="315"/>
    </location>
</feature>
<accession>A0ABP0LUX8</accession>
<reference evidence="4 5" key="1">
    <citation type="submission" date="2024-02" db="EMBL/GenBank/DDBJ databases">
        <authorList>
            <person name="Chen Y."/>
            <person name="Shah S."/>
            <person name="Dougan E. K."/>
            <person name="Thang M."/>
            <person name="Chan C."/>
        </authorList>
    </citation>
    <scope>NUCLEOTIDE SEQUENCE [LARGE SCALE GENOMIC DNA]</scope>
</reference>
<dbReference type="InterPro" id="IPR003124">
    <property type="entry name" value="WH2_dom"/>
</dbReference>
<feature type="signal peptide" evidence="2">
    <location>
        <begin position="1"/>
        <end position="19"/>
    </location>
</feature>
<feature type="compositionally biased region" description="Low complexity" evidence="1">
    <location>
        <begin position="203"/>
        <end position="219"/>
    </location>
</feature>
<feature type="compositionally biased region" description="Acidic residues" evidence="1">
    <location>
        <begin position="382"/>
        <end position="391"/>
    </location>
</feature>
<sequence>MKSTLLWSLVLSLVEPGLSGRMAQVEMGTVPCGCDNKVGVLAPKSALDGVPLPADPFCQRPYVHASRTNGRYCKCDKGKALNWQLAQGAAQKRLEELFQPKLQALKDMLSKMEETLGVEIDASSLDKVKPKVVSFPRKNGEGLWVCCCQSQQNGKCKKNAQMESSWYKSGIHHEAPARACEAETEVETEAVPSEEPEQEEEPQSAGGSEEPDLQTLEQESTGEEGTGESQESEELTEPKEPKEPEEHQSGRSKLLESIRQGTMLKATEPQEPPEPQEPSEPEEPQEPTPKKPARRAAPANLLAGIRAQAVQLKPAKERQLKPKPDTRTTRDKLLGEIEAGVQLSPPKERTSEVKEERPENLMDVLTGSEKFKKLRETMQKEPEEEDDEDWE</sequence>
<comment type="caution">
    <text evidence="4">The sequence shown here is derived from an EMBL/GenBank/DDBJ whole genome shotgun (WGS) entry which is preliminary data.</text>
</comment>
<keyword evidence="2" id="KW-0732">Signal</keyword>
<evidence type="ECO:0000256" key="1">
    <source>
        <dbReference type="SAM" id="MobiDB-lite"/>
    </source>
</evidence>
<feature type="compositionally biased region" description="Basic and acidic residues" evidence="1">
    <location>
        <begin position="346"/>
        <end position="360"/>
    </location>
</feature>
<evidence type="ECO:0000313" key="5">
    <source>
        <dbReference type="Proteomes" id="UP001642484"/>
    </source>
</evidence>
<feature type="compositionally biased region" description="Acidic residues" evidence="1">
    <location>
        <begin position="182"/>
        <end position="202"/>
    </location>
</feature>
<feature type="region of interest" description="Disordered" evidence="1">
    <location>
        <begin position="174"/>
        <end position="391"/>
    </location>
</feature>
<dbReference type="PROSITE" id="PS51082">
    <property type="entry name" value="WH2"/>
    <property type="match status" value="2"/>
</dbReference>
<gene>
    <name evidence="4" type="ORF">CCMP2556_LOCUS22823</name>
</gene>
<feature type="chain" id="PRO_5046374686" description="WH2 domain-containing protein" evidence="2">
    <location>
        <begin position="20"/>
        <end position="391"/>
    </location>
</feature>
<feature type="compositionally biased region" description="Basic and acidic residues" evidence="1">
    <location>
        <begin position="369"/>
        <end position="381"/>
    </location>
</feature>
<evidence type="ECO:0000259" key="3">
    <source>
        <dbReference type="PROSITE" id="PS51082"/>
    </source>
</evidence>
<feature type="domain" description="WH2" evidence="3">
    <location>
        <begin position="250"/>
        <end position="267"/>
    </location>
</feature>
<organism evidence="4 5">
    <name type="scientific">Durusdinium trenchii</name>
    <dbReference type="NCBI Taxonomy" id="1381693"/>
    <lineage>
        <taxon>Eukaryota</taxon>
        <taxon>Sar</taxon>
        <taxon>Alveolata</taxon>
        <taxon>Dinophyceae</taxon>
        <taxon>Suessiales</taxon>
        <taxon>Symbiodiniaceae</taxon>
        <taxon>Durusdinium</taxon>
    </lineage>
</organism>
<dbReference type="EMBL" id="CAXAMN010014335">
    <property type="protein sequence ID" value="CAK9043033.1"/>
    <property type="molecule type" value="Genomic_DNA"/>
</dbReference>
<feature type="compositionally biased region" description="Basic and acidic residues" evidence="1">
    <location>
        <begin position="236"/>
        <end position="256"/>
    </location>
</feature>
<dbReference type="SMART" id="SM00246">
    <property type="entry name" value="WH2"/>
    <property type="match status" value="3"/>
</dbReference>
<evidence type="ECO:0000313" key="4">
    <source>
        <dbReference type="EMBL" id="CAK9043033.1"/>
    </source>
</evidence>
<feature type="compositionally biased region" description="Basic and acidic residues" evidence="1">
    <location>
        <begin position="314"/>
        <end position="335"/>
    </location>
</feature>
<name>A0ABP0LUX8_9DINO</name>
<protein>
    <recommendedName>
        <fullName evidence="3">WH2 domain-containing protein</fullName>
    </recommendedName>
</protein>
<proteinExistence type="predicted"/>